<evidence type="ECO:0000313" key="2">
    <source>
        <dbReference type="Proteomes" id="UP001060215"/>
    </source>
</evidence>
<dbReference type="Proteomes" id="UP001060215">
    <property type="component" value="Chromosome 4"/>
</dbReference>
<comment type="caution">
    <text evidence="1">The sequence shown here is derived from an EMBL/GenBank/DDBJ whole genome shotgun (WGS) entry which is preliminary data.</text>
</comment>
<sequence length="98" mass="11070">MAFTNYATRAVSSDGKREMTIEEFKQWLKKFDANKDGRMSEHELREAIHVAGGWFAGRKSRIGVRSADSNGNGFIEDSEINNLVEFAQKNLGVRIVAY</sequence>
<dbReference type="EMBL" id="CM045761">
    <property type="protein sequence ID" value="KAI8016358.1"/>
    <property type="molecule type" value="Genomic_DNA"/>
</dbReference>
<proteinExistence type="predicted"/>
<evidence type="ECO:0000313" key="1">
    <source>
        <dbReference type="EMBL" id="KAI8016358.1"/>
    </source>
</evidence>
<accession>A0ACC0HTT7</accession>
<protein>
    <submittedName>
        <fullName evidence="1">Calcium-binding protein CML37</fullName>
    </submittedName>
</protein>
<name>A0ACC0HTT7_9ERIC</name>
<reference evidence="1 2" key="1">
    <citation type="journal article" date="2022" name="Plant J.">
        <title>Chromosome-level genome of Camellia lanceoleosa provides a valuable resource for understanding genome evolution and self-incompatibility.</title>
        <authorList>
            <person name="Gong W."/>
            <person name="Xiao S."/>
            <person name="Wang L."/>
            <person name="Liao Z."/>
            <person name="Chang Y."/>
            <person name="Mo W."/>
            <person name="Hu G."/>
            <person name="Li W."/>
            <person name="Zhao G."/>
            <person name="Zhu H."/>
            <person name="Hu X."/>
            <person name="Ji K."/>
            <person name="Xiang X."/>
            <person name="Song Q."/>
            <person name="Yuan D."/>
            <person name="Jin S."/>
            <person name="Zhang L."/>
        </authorList>
    </citation>
    <scope>NUCLEOTIDE SEQUENCE [LARGE SCALE GENOMIC DNA]</scope>
    <source>
        <strain evidence="1">SQ_2022a</strain>
    </source>
</reference>
<organism evidence="1 2">
    <name type="scientific">Camellia lanceoleosa</name>
    <dbReference type="NCBI Taxonomy" id="1840588"/>
    <lineage>
        <taxon>Eukaryota</taxon>
        <taxon>Viridiplantae</taxon>
        <taxon>Streptophyta</taxon>
        <taxon>Embryophyta</taxon>
        <taxon>Tracheophyta</taxon>
        <taxon>Spermatophyta</taxon>
        <taxon>Magnoliopsida</taxon>
        <taxon>eudicotyledons</taxon>
        <taxon>Gunneridae</taxon>
        <taxon>Pentapetalae</taxon>
        <taxon>asterids</taxon>
        <taxon>Ericales</taxon>
        <taxon>Theaceae</taxon>
        <taxon>Camellia</taxon>
    </lineage>
</organism>
<keyword evidence="2" id="KW-1185">Reference proteome</keyword>
<gene>
    <name evidence="1" type="ORF">LOK49_LG05G03486</name>
</gene>